<dbReference type="PROSITE" id="PS50110">
    <property type="entry name" value="RESPONSE_REGULATORY"/>
    <property type="match status" value="1"/>
</dbReference>
<dbReference type="GO" id="GO:0000160">
    <property type="term" value="P:phosphorelay signal transduction system"/>
    <property type="evidence" value="ECO:0007669"/>
    <property type="project" value="InterPro"/>
</dbReference>
<keyword evidence="4" id="KW-1185">Reference proteome</keyword>
<comment type="caution">
    <text evidence="3">The sequence shown here is derived from an EMBL/GenBank/DDBJ whole genome shotgun (WGS) entry which is preliminary data.</text>
</comment>
<dbReference type="SUPFAM" id="SSF52172">
    <property type="entry name" value="CheY-like"/>
    <property type="match status" value="1"/>
</dbReference>
<dbReference type="Gene3D" id="3.40.50.2300">
    <property type="match status" value="1"/>
</dbReference>
<reference evidence="3 4" key="1">
    <citation type="submission" date="2019-12" db="EMBL/GenBank/DDBJ databases">
        <title>Novel species isolated from a subtropical stream in China.</title>
        <authorList>
            <person name="Lu H."/>
        </authorList>
    </citation>
    <scope>NUCLEOTIDE SEQUENCE [LARGE SCALE GENOMIC DNA]</scope>
    <source>
        <strain evidence="3 4">FT127W</strain>
    </source>
</reference>
<feature type="domain" description="Response regulatory" evidence="2">
    <location>
        <begin position="11"/>
        <end position="130"/>
    </location>
</feature>
<proteinExistence type="predicted"/>
<comment type="caution">
    <text evidence="1">Lacks conserved residue(s) required for the propagation of feature annotation.</text>
</comment>
<sequence length="133" mass="14304">MPEHSKARQPPMLLVEPETMLRRTVALTARSLGLADIHEAASAALARQILRQQSFCGAIIAVNSGEAIDLGLLDQIREGDSASQRNMPIAVLAENCTGELLAALRERAVTRVIVKPFRARILLDAFGALVPPA</sequence>
<dbReference type="RefSeq" id="WP_161070639.1">
    <property type="nucleotide sequence ID" value="NZ_WWCU01000002.1"/>
</dbReference>
<dbReference type="AlphaFoldDB" id="A0A7X4H9M6"/>
<dbReference type="InterPro" id="IPR001789">
    <property type="entry name" value="Sig_transdc_resp-reg_receiver"/>
</dbReference>
<protein>
    <submittedName>
        <fullName evidence="3">Response regulator</fullName>
    </submittedName>
</protein>
<dbReference type="Proteomes" id="UP000450676">
    <property type="component" value="Unassembled WGS sequence"/>
</dbReference>
<evidence type="ECO:0000259" key="2">
    <source>
        <dbReference type="PROSITE" id="PS50110"/>
    </source>
</evidence>
<dbReference type="EMBL" id="WWCU01000002">
    <property type="protein sequence ID" value="MYN06257.1"/>
    <property type="molecule type" value="Genomic_DNA"/>
</dbReference>
<organism evidence="3 4">
    <name type="scientific">Pseudoduganella aquatica</name>
    <dbReference type="NCBI Taxonomy" id="2660641"/>
    <lineage>
        <taxon>Bacteria</taxon>
        <taxon>Pseudomonadati</taxon>
        <taxon>Pseudomonadota</taxon>
        <taxon>Betaproteobacteria</taxon>
        <taxon>Burkholderiales</taxon>
        <taxon>Oxalobacteraceae</taxon>
        <taxon>Telluria group</taxon>
        <taxon>Pseudoduganella</taxon>
    </lineage>
</organism>
<dbReference type="InterPro" id="IPR011006">
    <property type="entry name" value="CheY-like_superfamily"/>
</dbReference>
<evidence type="ECO:0000256" key="1">
    <source>
        <dbReference type="PROSITE-ProRule" id="PRU00169"/>
    </source>
</evidence>
<gene>
    <name evidence="3" type="ORF">GTP77_02785</name>
</gene>
<evidence type="ECO:0000313" key="3">
    <source>
        <dbReference type="EMBL" id="MYN06257.1"/>
    </source>
</evidence>
<name>A0A7X4H9M6_9BURK</name>
<accession>A0A7X4H9M6</accession>
<evidence type="ECO:0000313" key="4">
    <source>
        <dbReference type="Proteomes" id="UP000450676"/>
    </source>
</evidence>